<gene>
    <name evidence="1" type="ORF">BMG00_12205</name>
</gene>
<dbReference type="Proteomes" id="UP000242224">
    <property type="component" value="Unassembled WGS sequence"/>
</dbReference>
<protein>
    <submittedName>
        <fullName evidence="1">Uncharacterized protein</fullName>
    </submittedName>
</protein>
<evidence type="ECO:0000313" key="1">
    <source>
        <dbReference type="EMBL" id="OOY11840.1"/>
    </source>
</evidence>
<organism evidence="1 2">
    <name type="scientific">Thioclava marina</name>
    <dbReference type="NCBI Taxonomy" id="1915077"/>
    <lineage>
        <taxon>Bacteria</taxon>
        <taxon>Pseudomonadati</taxon>
        <taxon>Pseudomonadota</taxon>
        <taxon>Alphaproteobacteria</taxon>
        <taxon>Rhodobacterales</taxon>
        <taxon>Paracoccaceae</taxon>
        <taxon>Thioclava</taxon>
    </lineage>
</organism>
<accession>A0ABX3MK66</accession>
<evidence type="ECO:0000313" key="2">
    <source>
        <dbReference type="Proteomes" id="UP000242224"/>
    </source>
</evidence>
<dbReference type="EMBL" id="MPZS01000002">
    <property type="protein sequence ID" value="OOY11840.1"/>
    <property type="molecule type" value="Genomic_DNA"/>
</dbReference>
<proteinExistence type="predicted"/>
<comment type="caution">
    <text evidence="1">The sequence shown here is derived from an EMBL/GenBank/DDBJ whole genome shotgun (WGS) entry which is preliminary data.</text>
</comment>
<keyword evidence="2" id="KW-1185">Reference proteome</keyword>
<reference evidence="1 2" key="1">
    <citation type="submission" date="2016-11" db="EMBL/GenBank/DDBJ databases">
        <title>A multilocus sequence analysis scheme for characterization of bacteria in the genus Thioclava.</title>
        <authorList>
            <person name="Liu Y."/>
            <person name="Shao Z."/>
        </authorList>
    </citation>
    <scope>NUCLEOTIDE SEQUENCE [LARGE SCALE GENOMIC DNA]</scope>
    <source>
        <strain evidence="1 2">11.10-0-13</strain>
    </source>
</reference>
<dbReference type="RefSeq" id="WP_078574513.1">
    <property type="nucleotide sequence ID" value="NZ_MPZS01000002.1"/>
</dbReference>
<sequence>MAIGILKNHLTTMSDAILDGDFERYLSCVALPLKVTTNSSTFWIETEDMLEEGFDAFSDMMLSLNVNCIARRAITVTGITNRRIFGRYASSCMKDRDEIVPLYTADITLELQEDLSWKTSSIDLQIDNRRWPIMVPRPSETESAYAIA</sequence>
<name>A0ABX3MK66_9RHOB</name>